<dbReference type="AlphaFoldDB" id="A0AA38FCX5"/>
<evidence type="ECO:0000313" key="2">
    <source>
        <dbReference type="EMBL" id="KAH9298058.1"/>
    </source>
</evidence>
<gene>
    <name evidence="2" type="ORF">KI387_029740</name>
</gene>
<name>A0AA38FCX5_TAXCH</name>
<feature type="region of interest" description="Disordered" evidence="1">
    <location>
        <begin position="1"/>
        <end position="85"/>
    </location>
</feature>
<evidence type="ECO:0000313" key="3">
    <source>
        <dbReference type="Proteomes" id="UP000824469"/>
    </source>
</evidence>
<accession>A0AA38FCX5</accession>
<dbReference type="EMBL" id="JAHRHJ020000010">
    <property type="protein sequence ID" value="KAH9298058.1"/>
    <property type="molecule type" value="Genomic_DNA"/>
</dbReference>
<keyword evidence="3" id="KW-1185">Reference proteome</keyword>
<organism evidence="2 3">
    <name type="scientific">Taxus chinensis</name>
    <name type="common">Chinese yew</name>
    <name type="synonym">Taxus wallichiana var. chinensis</name>
    <dbReference type="NCBI Taxonomy" id="29808"/>
    <lineage>
        <taxon>Eukaryota</taxon>
        <taxon>Viridiplantae</taxon>
        <taxon>Streptophyta</taxon>
        <taxon>Embryophyta</taxon>
        <taxon>Tracheophyta</taxon>
        <taxon>Spermatophyta</taxon>
        <taxon>Pinopsida</taxon>
        <taxon>Pinidae</taxon>
        <taxon>Conifers II</taxon>
        <taxon>Cupressales</taxon>
        <taxon>Taxaceae</taxon>
        <taxon>Taxus</taxon>
    </lineage>
</organism>
<sequence length="85" mass="9033">QSGTVGTSGCEPAKKLPGGPRSNWDIGTRGMRKGKLAESEKKNRQVLSRTVGPKVRSGRELGDSEEFVLDSPGQVGQKYAEDTGS</sequence>
<proteinExistence type="predicted"/>
<feature type="non-terminal residue" evidence="2">
    <location>
        <position position="1"/>
    </location>
</feature>
<reference evidence="2 3" key="1">
    <citation type="journal article" date="2021" name="Nat. Plants">
        <title>The Taxus genome provides insights into paclitaxel biosynthesis.</title>
        <authorList>
            <person name="Xiong X."/>
            <person name="Gou J."/>
            <person name="Liao Q."/>
            <person name="Li Y."/>
            <person name="Zhou Q."/>
            <person name="Bi G."/>
            <person name="Li C."/>
            <person name="Du R."/>
            <person name="Wang X."/>
            <person name="Sun T."/>
            <person name="Guo L."/>
            <person name="Liang H."/>
            <person name="Lu P."/>
            <person name="Wu Y."/>
            <person name="Zhang Z."/>
            <person name="Ro D.K."/>
            <person name="Shang Y."/>
            <person name="Huang S."/>
            <person name="Yan J."/>
        </authorList>
    </citation>
    <scope>NUCLEOTIDE SEQUENCE [LARGE SCALE GENOMIC DNA]</scope>
    <source>
        <strain evidence="2">Ta-2019</strain>
    </source>
</reference>
<evidence type="ECO:0000256" key="1">
    <source>
        <dbReference type="SAM" id="MobiDB-lite"/>
    </source>
</evidence>
<protein>
    <submittedName>
        <fullName evidence="2">Uncharacterized protein</fullName>
    </submittedName>
</protein>
<comment type="caution">
    <text evidence="2">The sequence shown here is derived from an EMBL/GenBank/DDBJ whole genome shotgun (WGS) entry which is preliminary data.</text>
</comment>
<dbReference type="Proteomes" id="UP000824469">
    <property type="component" value="Unassembled WGS sequence"/>
</dbReference>